<proteinExistence type="inferred from homology"/>
<reference evidence="6 7" key="1">
    <citation type="submission" date="2018-05" db="EMBL/GenBank/DDBJ databases">
        <title>Genome sequencing and assembly of the regulated plant pathogen Lachnellula willkommii and related sister species for the development of diagnostic species identification markers.</title>
        <authorList>
            <person name="Giroux E."/>
            <person name="Bilodeau G."/>
        </authorList>
    </citation>
    <scope>NUCLEOTIDE SEQUENCE [LARGE SCALE GENOMIC DNA]</scope>
    <source>
        <strain evidence="6 7">CBS 268.59</strain>
    </source>
</reference>
<evidence type="ECO:0000256" key="3">
    <source>
        <dbReference type="ARBA" id="ARBA00022833"/>
    </source>
</evidence>
<dbReference type="GO" id="GO:0016846">
    <property type="term" value="F:carbon-sulfur lyase activity"/>
    <property type="evidence" value="ECO:0007669"/>
    <property type="project" value="InterPro"/>
</dbReference>
<dbReference type="OrthoDB" id="2212170at2759"/>
<comment type="similarity">
    <text evidence="1">Belongs to the Gfa family.</text>
</comment>
<comment type="caution">
    <text evidence="6">The sequence shown here is derived from an EMBL/GenBank/DDBJ whole genome shotgun (WGS) entry which is preliminary data.</text>
</comment>
<keyword evidence="4" id="KW-0456">Lyase</keyword>
<feature type="non-terminal residue" evidence="6">
    <location>
        <position position="97"/>
    </location>
</feature>
<name>A0A8T9BUV0_9HELO</name>
<dbReference type="SUPFAM" id="SSF51316">
    <property type="entry name" value="Mss4-like"/>
    <property type="match status" value="1"/>
</dbReference>
<evidence type="ECO:0000256" key="4">
    <source>
        <dbReference type="ARBA" id="ARBA00023239"/>
    </source>
</evidence>
<sequence length="97" mass="10550">MPTVTGKCLCGEIAYKYTGNNNHPLSSTSHQSSTNNTPAEPVLNCICHCTDCKKWTGSLYTWNVVVPQPSFKVTKGEPESYSVIGASGKKHPHFFCG</sequence>
<dbReference type="Gene3D" id="3.90.1590.10">
    <property type="entry name" value="glutathione-dependent formaldehyde- activating enzyme (gfa)"/>
    <property type="match status" value="1"/>
</dbReference>
<dbReference type="Pfam" id="PF04828">
    <property type="entry name" value="GFA"/>
    <property type="match status" value="1"/>
</dbReference>
<keyword evidence="3" id="KW-0862">Zinc</keyword>
<dbReference type="EMBL" id="QGMK01003604">
    <property type="protein sequence ID" value="TVY52176.1"/>
    <property type="molecule type" value="Genomic_DNA"/>
</dbReference>
<evidence type="ECO:0000259" key="5">
    <source>
        <dbReference type="PROSITE" id="PS51891"/>
    </source>
</evidence>
<gene>
    <name evidence="6" type="ORF">LSUE1_G010274</name>
</gene>
<feature type="domain" description="CENP-V/GFA" evidence="5">
    <location>
        <begin position="4"/>
        <end position="97"/>
    </location>
</feature>
<dbReference type="Proteomes" id="UP000469558">
    <property type="component" value="Unassembled WGS sequence"/>
</dbReference>
<evidence type="ECO:0000313" key="7">
    <source>
        <dbReference type="Proteomes" id="UP000469558"/>
    </source>
</evidence>
<dbReference type="AlphaFoldDB" id="A0A8T9BUV0"/>
<accession>A0A8T9BUV0</accession>
<dbReference type="InterPro" id="IPR011057">
    <property type="entry name" value="Mss4-like_sf"/>
</dbReference>
<evidence type="ECO:0000256" key="2">
    <source>
        <dbReference type="ARBA" id="ARBA00022723"/>
    </source>
</evidence>
<keyword evidence="2" id="KW-0479">Metal-binding</keyword>
<dbReference type="PANTHER" id="PTHR33337:SF30">
    <property type="entry name" value="DUF636 DOMAIN PROTEIN (AFU_ORTHOLOGUE AFUA_1G03180)"/>
    <property type="match status" value="1"/>
</dbReference>
<dbReference type="PANTHER" id="PTHR33337">
    <property type="entry name" value="GFA DOMAIN-CONTAINING PROTEIN"/>
    <property type="match status" value="1"/>
</dbReference>
<evidence type="ECO:0000313" key="6">
    <source>
        <dbReference type="EMBL" id="TVY52176.1"/>
    </source>
</evidence>
<evidence type="ECO:0000256" key="1">
    <source>
        <dbReference type="ARBA" id="ARBA00005495"/>
    </source>
</evidence>
<keyword evidence="7" id="KW-1185">Reference proteome</keyword>
<dbReference type="PROSITE" id="PS51891">
    <property type="entry name" value="CENP_V_GFA"/>
    <property type="match status" value="1"/>
</dbReference>
<dbReference type="GO" id="GO:0046872">
    <property type="term" value="F:metal ion binding"/>
    <property type="evidence" value="ECO:0007669"/>
    <property type="project" value="UniProtKB-KW"/>
</dbReference>
<protein>
    <recommendedName>
        <fullName evidence="5">CENP-V/GFA domain-containing protein</fullName>
    </recommendedName>
</protein>
<organism evidence="6 7">
    <name type="scientific">Lachnellula suecica</name>
    <dbReference type="NCBI Taxonomy" id="602035"/>
    <lineage>
        <taxon>Eukaryota</taxon>
        <taxon>Fungi</taxon>
        <taxon>Dikarya</taxon>
        <taxon>Ascomycota</taxon>
        <taxon>Pezizomycotina</taxon>
        <taxon>Leotiomycetes</taxon>
        <taxon>Helotiales</taxon>
        <taxon>Lachnaceae</taxon>
        <taxon>Lachnellula</taxon>
    </lineage>
</organism>
<dbReference type="InterPro" id="IPR006913">
    <property type="entry name" value="CENP-V/GFA"/>
</dbReference>